<dbReference type="InterPro" id="IPR011701">
    <property type="entry name" value="MFS"/>
</dbReference>
<proteinExistence type="predicted"/>
<evidence type="ECO:0000256" key="1">
    <source>
        <dbReference type="ARBA" id="ARBA00004651"/>
    </source>
</evidence>
<comment type="caution">
    <text evidence="8">The sequence shown here is derived from an EMBL/GenBank/DDBJ whole genome shotgun (WGS) entry which is preliminary data.</text>
</comment>
<keyword evidence="4 6" id="KW-1133">Transmembrane helix</keyword>
<protein>
    <submittedName>
        <fullName evidence="8">MFS transporter</fullName>
    </submittedName>
</protein>
<feature type="transmembrane region" description="Helical" evidence="6">
    <location>
        <begin position="397"/>
        <end position="420"/>
    </location>
</feature>
<dbReference type="AlphaFoldDB" id="A0A927BUF1"/>
<feature type="transmembrane region" description="Helical" evidence="6">
    <location>
        <begin position="151"/>
        <end position="172"/>
    </location>
</feature>
<evidence type="ECO:0000256" key="2">
    <source>
        <dbReference type="ARBA" id="ARBA00022448"/>
    </source>
</evidence>
<evidence type="ECO:0000259" key="7">
    <source>
        <dbReference type="PROSITE" id="PS50850"/>
    </source>
</evidence>
<feature type="transmembrane region" description="Helical" evidence="6">
    <location>
        <begin position="25"/>
        <end position="48"/>
    </location>
</feature>
<comment type="subcellular location">
    <subcellularLocation>
        <location evidence="1">Cell membrane</location>
        <topology evidence="1">Multi-pass membrane protein</topology>
    </subcellularLocation>
</comment>
<dbReference type="Gene3D" id="1.20.1720.10">
    <property type="entry name" value="Multidrug resistance protein D"/>
    <property type="match status" value="1"/>
</dbReference>
<accession>A0A927BUF1</accession>
<dbReference type="PANTHER" id="PTHR42718">
    <property type="entry name" value="MAJOR FACILITATOR SUPERFAMILY MULTIDRUG TRANSPORTER MFSC"/>
    <property type="match status" value="1"/>
</dbReference>
<dbReference type="PROSITE" id="PS50850">
    <property type="entry name" value="MFS"/>
    <property type="match status" value="1"/>
</dbReference>
<evidence type="ECO:0000313" key="9">
    <source>
        <dbReference type="Proteomes" id="UP000621560"/>
    </source>
</evidence>
<feature type="transmembrane region" description="Helical" evidence="6">
    <location>
        <begin position="92"/>
        <end position="109"/>
    </location>
</feature>
<evidence type="ECO:0000313" key="8">
    <source>
        <dbReference type="EMBL" id="MBD2846081.1"/>
    </source>
</evidence>
<dbReference type="CDD" id="cd17321">
    <property type="entry name" value="MFS_MMR_MDR_like"/>
    <property type="match status" value="1"/>
</dbReference>
<dbReference type="PANTHER" id="PTHR42718:SF9">
    <property type="entry name" value="MAJOR FACILITATOR SUPERFAMILY MULTIDRUG TRANSPORTER MFSC"/>
    <property type="match status" value="1"/>
</dbReference>
<dbReference type="SUPFAM" id="SSF103473">
    <property type="entry name" value="MFS general substrate transporter"/>
    <property type="match status" value="1"/>
</dbReference>
<reference evidence="8" key="1">
    <citation type="submission" date="2020-09" db="EMBL/GenBank/DDBJ databases">
        <title>A novel bacterium of genus Paenibacillus, isolated from South China Sea.</title>
        <authorList>
            <person name="Huang H."/>
            <person name="Mo K."/>
            <person name="Hu Y."/>
        </authorList>
    </citation>
    <scope>NUCLEOTIDE SEQUENCE</scope>
    <source>
        <strain evidence="8">IB182496</strain>
    </source>
</reference>
<evidence type="ECO:0000256" key="5">
    <source>
        <dbReference type="ARBA" id="ARBA00023136"/>
    </source>
</evidence>
<feature type="transmembrane region" description="Helical" evidence="6">
    <location>
        <begin position="60"/>
        <end position="80"/>
    </location>
</feature>
<evidence type="ECO:0000256" key="6">
    <source>
        <dbReference type="SAM" id="Phobius"/>
    </source>
</evidence>
<evidence type="ECO:0000256" key="3">
    <source>
        <dbReference type="ARBA" id="ARBA00022692"/>
    </source>
</evidence>
<feature type="transmembrane region" description="Helical" evidence="6">
    <location>
        <begin position="301"/>
        <end position="322"/>
    </location>
</feature>
<sequence length="461" mass="48961">MQANSQSAALSAQSASIAPVFNPRIVIPLLGTVVVLVVMNTMMFNLALPRVSEQFQLGAAAASWIVTGYSTVFAISSITYSRLSDFLPIRRLLLIGLLCLGGASIAGWLSHNYALLLVSRLVQASGAGSAVSLSLVLIARHVPQEQRGKSMSLIMAAASLGLGLGPVAGGFITQVFGWNALFLVTGVALLILPILYRQLPAEPAAPGSFDWQGGLLLAIGTTGLLLFLSNQLVPALGAGLLGLALFWLRITRTAEPFVQPDLLRNRAYMLLIGLGIFAYVINFATMYLLPQVLTHQYGLEPLQAGLILFPGALLSMLASGRIGRTIDRHGNRPLLRWAPWPLLAAGVLFALLGGVSYYAVLVVFMLMILGFTALNASVSNEMSRILSARQIGAGMGLFQLLQFFSGAFSVALCGSALALQRELPLQVAHANLFWGTAAVGLVTLVCSLLYIASSRRSAQSQ</sequence>
<feature type="domain" description="Major facilitator superfamily (MFS) profile" evidence="7">
    <location>
        <begin position="26"/>
        <end position="455"/>
    </location>
</feature>
<feature type="transmembrane region" description="Helical" evidence="6">
    <location>
        <begin position="334"/>
        <end position="352"/>
    </location>
</feature>
<keyword evidence="9" id="KW-1185">Reference proteome</keyword>
<dbReference type="RefSeq" id="WP_190918204.1">
    <property type="nucleotide sequence ID" value="NZ_JACXIZ010000020.1"/>
</dbReference>
<feature type="transmembrane region" description="Helical" evidence="6">
    <location>
        <begin position="268"/>
        <end position="289"/>
    </location>
</feature>
<organism evidence="8 9">
    <name type="scientific">Paenibacillus sabuli</name>
    <dbReference type="NCBI Taxonomy" id="2772509"/>
    <lineage>
        <taxon>Bacteria</taxon>
        <taxon>Bacillati</taxon>
        <taxon>Bacillota</taxon>
        <taxon>Bacilli</taxon>
        <taxon>Bacillales</taxon>
        <taxon>Paenibacillaceae</taxon>
        <taxon>Paenibacillus</taxon>
    </lineage>
</organism>
<dbReference type="Pfam" id="PF07690">
    <property type="entry name" value="MFS_1"/>
    <property type="match status" value="1"/>
</dbReference>
<keyword evidence="5 6" id="KW-0472">Membrane</keyword>
<feature type="transmembrane region" description="Helical" evidence="6">
    <location>
        <begin position="358"/>
        <end position="376"/>
    </location>
</feature>
<feature type="transmembrane region" description="Helical" evidence="6">
    <location>
        <begin position="178"/>
        <end position="196"/>
    </location>
</feature>
<dbReference type="InterPro" id="IPR036259">
    <property type="entry name" value="MFS_trans_sf"/>
</dbReference>
<evidence type="ECO:0000256" key="4">
    <source>
        <dbReference type="ARBA" id="ARBA00022989"/>
    </source>
</evidence>
<dbReference type="InterPro" id="IPR020846">
    <property type="entry name" value="MFS_dom"/>
</dbReference>
<dbReference type="PRINTS" id="PR01036">
    <property type="entry name" value="TCRTETB"/>
</dbReference>
<dbReference type="Gene3D" id="1.20.1250.20">
    <property type="entry name" value="MFS general substrate transporter like domains"/>
    <property type="match status" value="1"/>
</dbReference>
<gene>
    <name evidence="8" type="ORF">IDH44_12825</name>
</gene>
<feature type="transmembrane region" description="Helical" evidence="6">
    <location>
        <begin position="208"/>
        <end position="226"/>
    </location>
</feature>
<name>A0A927BUF1_9BACL</name>
<dbReference type="Proteomes" id="UP000621560">
    <property type="component" value="Unassembled WGS sequence"/>
</dbReference>
<dbReference type="GO" id="GO:0005886">
    <property type="term" value="C:plasma membrane"/>
    <property type="evidence" value="ECO:0007669"/>
    <property type="project" value="UniProtKB-SubCell"/>
</dbReference>
<feature type="transmembrane region" description="Helical" evidence="6">
    <location>
        <begin position="121"/>
        <end position="139"/>
    </location>
</feature>
<keyword evidence="2" id="KW-0813">Transport</keyword>
<keyword evidence="3 6" id="KW-0812">Transmembrane</keyword>
<dbReference type="EMBL" id="JACXIZ010000020">
    <property type="protein sequence ID" value="MBD2846081.1"/>
    <property type="molecule type" value="Genomic_DNA"/>
</dbReference>
<dbReference type="GO" id="GO:0022857">
    <property type="term" value="F:transmembrane transporter activity"/>
    <property type="evidence" value="ECO:0007669"/>
    <property type="project" value="InterPro"/>
</dbReference>
<feature type="transmembrane region" description="Helical" evidence="6">
    <location>
        <begin position="432"/>
        <end position="452"/>
    </location>
</feature>